<proteinExistence type="predicted"/>
<reference evidence="2" key="1">
    <citation type="submission" date="2021-01" db="EMBL/GenBank/DDBJ databases">
        <authorList>
            <person name="Corre E."/>
            <person name="Pelletier E."/>
            <person name="Niang G."/>
            <person name="Scheremetjew M."/>
            <person name="Finn R."/>
            <person name="Kale V."/>
            <person name="Holt S."/>
            <person name="Cochrane G."/>
            <person name="Meng A."/>
            <person name="Brown T."/>
            <person name="Cohen L."/>
        </authorList>
    </citation>
    <scope>NUCLEOTIDE SEQUENCE</scope>
    <source>
        <strain evidence="2">CCMP3105</strain>
    </source>
</reference>
<accession>A0A7S4RSZ3</accession>
<protein>
    <submittedName>
        <fullName evidence="2">Uncharacterized protein</fullName>
    </submittedName>
</protein>
<gene>
    <name evidence="2" type="ORF">AMON00008_LOCUS40084</name>
</gene>
<organism evidence="2">
    <name type="scientific">Alexandrium monilatum</name>
    <dbReference type="NCBI Taxonomy" id="311494"/>
    <lineage>
        <taxon>Eukaryota</taxon>
        <taxon>Sar</taxon>
        <taxon>Alveolata</taxon>
        <taxon>Dinophyceae</taxon>
        <taxon>Gonyaulacales</taxon>
        <taxon>Pyrocystaceae</taxon>
        <taxon>Alexandrium</taxon>
    </lineage>
</organism>
<dbReference type="AlphaFoldDB" id="A0A7S4RSZ3"/>
<name>A0A7S4RSZ3_9DINO</name>
<keyword evidence="1" id="KW-0732">Signal</keyword>
<sequence>MRPLTVLALLAAAGRALSAPVGGREAPSLRRQSLIAGGGRDAARASHLRPVITGCLRECGNRDQSCATQCQVCVEMSGCASLASEDCGACRAEVREARRWAETASAGTMDSGGRPMLREGAEMEFRHAHLSSLDAKRRLRHARGIILRAQRQAEWAHRENLEEVERLRESKTVLKRREEELKEWHQEHTERLRAMREELGERRGVLKRTERYLVRAKERLFRVRKRLGRFHAGKRHERWQHLEHEAEEAYERRRAEVREQRRSIKRIRLKLRMRKEDAKWLGQGLRREIEEARELVGRDLGQVEATRGLWEHSRRELERAKERYWEASDVSRQRDAAAQDLKHRLDGFAAAAELRTPSTTAPRL</sequence>
<dbReference type="EMBL" id="HBNR01056999">
    <property type="protein sequence ID" value="CAE4624179.1"/>
    <property type="molecule type" value="Transcribed_RNA"/>
</dbReference>
<evidence type="ECO:0000256" key="1">
    <source>
        <dbReference type="SAM" id="SignalP"/>
    </source>
</evidence>
<evidence type="ECO:0000313" key="2">
    <source>
        <dbReference type="EMBL" id="CAE4624179.1"/>
    </source>
</evidence>
<feature type="signal peptide" evidence="1">
    <location>
        <begin position="1"/>
        <end position="18"/>
    </location>
</feature>
<feature type="chain" id="PRO_5031465401" evidence="1">
    <location>
        <begin position="19"/>
        <end position="364"/>
    </location>
</feature>